<comment type="caution">
    <text evidence="2">The sequence shown here is derived from an EMBL/GenBank/DDBJ whole genome shotgun (WGS) entry which is preliminary data.</text>
</comment>
<dbReference type="Pfam" id="PF07833">
    <property type="entry name" value="Cu_amine_oxidN1"/>
    <property type="match status" value="1"/>
</dbReference>
<dbReference type="RefSeq" id="WP_184026442.1">
    <property type="nucleotide sequence ID" value="NZ_JACHFN010000003.1"/>
</dbReference>
<feature type="domain" description="Copper amine oxidase-like N-terminal" evidence="1">
    <location>
        <begin position="45"/>
        <end position="146"/>
    </location>
</feature>
<accession>A0A7W8GDN3</accession>
<reference evidence="2 3" key="1">
    <citation type="submission" date="2020-08" db="EMBL/GenBank/DDBJ databases">
        <title>Genomic Encyclopedia of Type Strains, Phase IV (KMG-IV): sequencing the most valuable type-strain genomes for metagenomic binning, comparative biology and taxonomic classification.</title>
        <authorList>
            <person name="Goeker M."/>
        </authorList>
    </citation>
    <scope>NUCLEOTIDE SEQUENCE [LARGE SCALE GENOMIC DNA]</scope>
    <source>
        <strain evidence="2 3">DSM 101791</strain>
    </source>
</reference>
<protein>
    <recommendedName>
        <fullName evidence="1">Copper amine oxidase-like N-terminal domain-containing protein</fullName>
    </recommendedName>
</protein>
<evidence type="ECO:0000313" key="3">
    <source>
        <dbReference type="Proteomes" id="UP000525389"/>
    </source>
</evidence>
<keyword evidence="3" id="KW-1185">Reference proteome</keyword>
<dbReference type="AlphaFoldDB" id="A0A7W8GDN3"/>
<evidence type="ECO:0000313" key="2">
    <source>
        <dbReference type="EMBL" id="MBB5233640.1"/>
    </source>
</evidence>
<name>A0A7W8GDN3_9DEIO</name>
<proteinExistence type="predicted"/>
<evidence type="ECO:0000259" key="1">
    <source>
        <dbReference type="Pfam" id="PF07833"/>
    </source>
</evidence>
<dbReference type="Proteomes" id="UP000525389">
    <property type="component" value="Unassembled WGS sequence"/>
</dbReference>
<sequence>MTRLVRFGLIASVLWLGLTPAPPRAQSADMPQVRVLLNSRELGAFPAAISGGRLLLPLPAFASLGWRPLLDPHNGVVDLAGCLRVRTTGREVFLIGGPGVIGVRTASALEPLPVAAQSRGGRTFLPAGALAAFLGYAVTFDRGAARVRFTLPGDPAKLDPVSEACLRNIGAVP</sequence>
<organism evidence="2 3">
    <name type="scientific">Deinococcus budaensis</name>
    <dbReference type="NCBI Taxonomy" id="1665626"/>
    <lineage>
        <taxon>Bacteria</taxon>
        <taxon>Thermotogati</taxon>
        <taxon>Deinococcota</taxon>
        <taxon>Deinococci</taxon>
        <taxon>Deinococcales</taxon>
        <taxon>Deinococcaceae</taxon>
        <taxon>Deinococcus</taxon>
    </lineage>
</organism>
<dbReference type="EMBL" id="JACHFN010000003">
    <property type="protein sequence ID" value="MBB5233640.1"/>
    <property type="molecule type" value="Genomic_DNA"/>
</dbReference>
<gene>
    <name evidence="2" type="ORF">HNQ09_001070</name>
</gene>
<dbReference type="InterPro" id="IPR012854">
    <property type="entry name" value="Cu_amine_oxidase-like_N"/>
</dbReference>